<organism evidence="1 2">
    <name type="scientific">Lacticaseibacillus sharpeae JCM 1186 = DSM 20505</name>
    <dbReference type="NCBI Taxonomy" id="1291052"/>
    <lineage>
        <taxon>Bacteria</taxon>
        <taxon>Bacillati</taxon>
        <taxon>Bacillota</taxon>
        <taxon>Bacilli</taxon>
        <taxon>Lactobacillales</taxon>
        <taxon>Lactobacillaceae</taxon>
        <taxon>Lacticaseibacillus</taxon>
    </lineage>
</organism>
<sequence>MRVIDLWALTADLKGSAPLKTKADAELLNITNFYVDQSAHTLILQARAVGTAKTLASFFQLAQQPQIRQLAIRVQRVDVPNAPARIIFGCSFKDQAVVLK</sequence>
<accession>A0A0R1ZIR2</accession>
<protein>
    <submittedName>
        <fullName evidence="1">Uncharacterized protein</fullName>
    </submittedName>
</protein>
<dbReference type="OrthoDB" id="2313136at2"/>
<dbReference type="EMBL" id="AYYO01000044">
    <property type="protein sequence ID" value="KRM54840.1"/>
    <property type="molecule type" value="Genomic_DNA"/>
</dbReference>
<evidence type="ECO:0000313" key="2">
    <source>
        <dbReference type="Proteomes" id="UP000051679"/>
    </source>
</evidence>
<proteinExistence type="predicted"/>
<dbReference type="Proteomes" id="UP000051679">
    <property type="component" value="Unassembled WGS sequence"/>
</dbReference>
<dbReference type="RefSeq" id="WP_054677406.1">
    <property type="nucleotide sequence ID" value="NZ_AYYO01000044.1"/>
</dbReference>
<reference evidence="1 2" key="1">
    <citation type="journal article" date="2015" name="Genome Announc.">
        <title>Expanding the biotechnology potential of lactobacilli through comparative genomics of 213 strains and associated genera.</title>
        <authorList>
            <person name="Sun Z."/>
            <person name="Harris H.M."/>
            <person name="McCann A."/>
            <person name="Guo C."/>
            <person name="Argimon S."/>
            <person name="Zhang W."/>
            <person name="Yang X."/>
            <person name="Jeffery I.B."/>
            <person name="Cooney J.C."/>
            <person name="Kagawa T.F."/>
            <person name="Liu W."/>
            <person name="Song Y."/>
            <person name="Salvetti E."/>
            <person name="Wrobel A."/>
            <person name="Rasinkangas P."/>
            <person name="Parkhill J."/>
            <person name="Rea M.C."/>
            <person name="O'Sullivan O."/>
            <person name="Ritari J."/>
            <person name="Douillard F.P."/>
            <person name="Paul Ross R."/>
            <person name="Yang R."/>
            <person name="Briner A.E."/>
            <person name="Felis G.E."/>
            <person name="de Vos W.M."/>
            <person name="Barrangou R."/>
            <person name="Klaenhammer T.R."/>
            <person name="Caufield P.W."/>
            <person name="Cui Y."/>
            <person name="Zhang H."/>
            <person name="O'Toole P.W."/>
        </authorList>
    </citation>
    <scope>NUCLEOTIDE SEQUENCE [LARGE SCALE GENOMIC DNA]</scope>
    <source>
        <strain evidence="1 2">DSM 20505</strain>
    </source>
</reference>
<name>A0A0R1ZIR2_9LACO</name>
<dbReference type="AlphaFoldDB" id="A0A0R1ZIR2"/>
<dbReference type="PATRIC" id="fig|1291052.5.peg.2325"/>
<comment type="caution">
    <text evidence="1">The sequence shown here is derived from an EMBL/GenBank/DDBJ whole genome shotgun (WGS) entry which is preliminary data.</text>
</comment>
<evidence type="ECO:0000313" key="1">
    <source>
        <dbReference type="EMBL" id="KRM54840.1"/>
    </source>
</evidence>
<dbReference type="STRING" id="1291052.FC18_GL002257"/>
<gene>
    <name evidence="1" type="ORF">FC18_GL002257</name>
</gene>
<keyword evidence="2" id="KW-1185">Reference proteome</keyword>